<accession>A0A8J4T559</accession>
<evidence type="ECO:0000313" key="2">
    <source>
        <dbReference type="Proteomes" id="UP000727407"/>
    </source>
</evidence>
<keyword evidence="2" id="KW-1185">Reference proteome</keyword>
<evidence type="ECO:0000313" key="1">
    <source>
        <dbReference type="EMBL" id="KAF5888803.1"/>
    </source>
</evidence>
<dbReference type="AlphaFoldDB" id="A0A8J4T559"/>
<organism evidence="1 2">
    <name type="scientific">Clarias magur</name>
    <name type="common">Asian catfish</name>
    <name type="synonym">Macropteronotus magur</name>
    <dbReference type="NCBI Taxonomy" id="1594786"/>
    <lineage>
        <taxon>Eukaryota</taxon>
        <taxon>Metazoa</taxon>
        <taxon>Chordata</taxon>
        <taxon>Craniata</taxon>
        <taxon>Vertebrata</taxon>
        <taxon>Euteleostomi</taxon>
        <taxon>Actinopterygii</taxon>
        <taxon>Neopterygii</taxon>
        <taxon>Teleostei</taxon>
        <taxon>Ostariophysi</taxon>
        <taxon>Siluriformes</taxon>
        <taxon>Clariidae</taxon>
        <taxon>Clarias</taxon>
    </lineage>
</organism>
<protein>
    <submittedName>
        <fullName evidence="1">Uncharacterized protein</fullName>
    </submittedName>
</protein>
<dbReference type="Proteomes" id="UP000727407">
    <property type="component" value="Unassembled WGS sequence"/>
</dbReference>
<dbReference type="EMBL" id="QNUK01000919">
    <property type="protein sequence ID" value="KAF5888803.1"/>
    <property type="molecule type" value="Genomic_DNA"/>
</dbReference>
<sequence length="91" mass="9708">MFEQEIGSAVQAFTSHTAPAAVCSDVKPHHPHAAHKGRDRLLSTLGRLSLSRTLHSGVFWAESASALLGTPKCLSHAHIRATTSSSLRHSS</sequence>
<comment type="caution">
    <text evidence="1">The sequence shown here is derived from an EMBL/GenBank/DDBJ whole genome shotgun (WGS) entry which is preliminary data.</text>
</comment>
<name>A0A8J4T559_CLAMG</name>
<gene>
    <name evidence="1" type="ORF">DAT39_021513</name>
</gene>
<reference evidence="1" key="1">
    <citation type="submission" date="2020-07" db="EMBL/GenBank/DDBJ databases">
        <title>Clarias magur genome sequencing, assembly and annotation.</title>
        <authorList>
            <person name="Kushwaha B."/>
            <person name="Kumar R."/>
            <person name="Das P."/>
            <person name="Joshi C.G."/>
            <person name="Kumar D."/>
            <person name="Nagpure N.S."/>
            <person name="Pandey M."/>
            <person name="Agarwal S."/>
            <person name="Srivastava S."/>
            <person name="Singh M."/>
            <person name="Sahoo L."/>
            <person name="Jayasankar P."/>
            <person name="Meher P.K."/>
            <person name="Koringa P.G."/>
            <person name="Iquebal M.A."/>
            <person name="Das S.P."/>
            <person name="Bit A."/>
            <person name="Patnaik S."/>
            <person name="Patel N."/>
            <person name="Shah T.M."/>
            <person name="Hinsu A."/>
            <person name="Jena J.K."/>
        </authorList>
    </citation>
    <scope>NUCLEOTIDE SEQUENCE</scope>
    <source>
        <strain evidence="1">CIFAMagur01</strain>
        <tissue evidence="1">Testis</tissue>
    </source>
</reference>
<proteinExistence type="predicted"/>